<proteinExistence type="predicted"/>
<keyword evidence="4 8" id="KW-0378">Hydrolase</keyword>
<dbReference type="NCBIfam" id="TIGR00277">
    <property type="entry name" value="HDIG"/>
    <property type="match status" value="1"/>
</dbReference>
<dbReference type="SUPFAM" id="SSF109604">
    <property type="entry name" value="HD-domain/PDEase-like"/>
    <property type="match status" value="1"/>
</dbReference>
<dbReference type="EC" id="3.6.1.41" evidence="1"/>
<dbReference type="Proteomes" id="UP000184447">
    <property type="component" value="Unassembled WGS sequence"/>
</dbReference>
<dbReference type="InterPro" id="IPR006675">
    <property type="entry name" value="HDIG_dom"/>
</dbReference>
<keyword evidence="9" id="KW-1185">Reference proteome</keyword>
<comment type="catalytic activity">
    <reaction evidence="6">
        <text>P(1),P(4)-bis(5'-adenosyl) tetraphosphate + H2O = 2 ADP + 2 H(+)</text>
        <dbReference type="Rhea" id="RHEA:24252"/>
        <dbReference type="ChEBI" id="CHEBI:15377"/>
        <dbReference type="ChEBI" id="CHEBI:15378"/>
        <dbReference type="ChEBI" id="CHEBI:58141"/>
        <dbReference type="ChEBI" id="CHEBI:456216"/>
        <dbReference type="EC" id="3.6.1.41"/>
    </reaction>
</comment>
<evidence type="ECO:0000256" key="6">
    <source>
        <dbReference type="ARBA" id="ARBA00049417"/>
    </source>
</evidence>
<dbReference type="InterPro" id="IPR051094">
    <property type="entry name" value="Diverse_Catalytic_Enzymes"/>
</dbReference>
<reference evidence="8 9" key="1">
    <citation type="submission" date="2016-11" db="EMBL/GenBank/DDBJ databases">
        <authorList>
            <person name="Jaros S."/>
            <person name="Januszkiewicz K."/>
            <person name="Wedrychowicz H."/>
        </authorList>
    </citation>
    <scope>NUCLEOTIDE SEQUENCE [LARGE SCALE GENOMIC DNA]</scope>
    <source>
        <strain evidence="8 9">DSM 8605</strain>
    </source>
</reference>
<evidence type="ECO:0000256" key="5">
    <source>
        <dbReference type="ARBA" id="ARBA00023004"/>
    </source>
</evidence>
<evidence type="ECO:0000256" key="2">
    <source>
        <dbReference type="ARBA" id="ARBA00022723"/>
    </source>
</evidence>
<keyword evidence="5" id="KW-0408">Iron</keyword>
<dbReference type="PROSITE" id="PS51831">
    <property type="entry name" value="HD"/>
    <property type="match status" value="1"/>
</dbReference>
<dbReference type="InterPro" id="IPR003607">
    <property type="entry name" value="HD/PDEase_dom"/>
</dbReference>
<organism evidence="8 9">
    <name type="scientific">Clostridium grantii DSM 8605</name>
    <dbReference type="NCBI Taxonomy" id="1121316"/>
    <lineage>
        <taxon>Bacteria</taxon>
        <taxon>Bacillati</taxon>
        <taxon>Bacillota</taxon>
        <taxon>Clostridia</taxon>
        <taxon>Eubacteriales</taxon>
        <taxon>Clostridiaceae</taxon>
        <taxon>Clostridium</taxon>
    </lineage>
</organism>
<keyword evidence="3" id="KW-0547">Nucleotide-binding</keyword>
<name>A0A1M5X4J0_9CLOT</name>
<dbReference type="GO" id="GO:0046872">
    <property type="term" value="F:metal ion binding"/>
    <property type="evidence" value="ECO:0007669"/>
    <property type="project" value="UniProtKB-KW"/>
</dbReference>
<dbReference type="GO" id="GO:0008803">
    <property type="term" value="F:bis(5'-nucleosyl)-tetraphosphatase (symmetrical) activity"/>
    <property type="evidence" value="ECO:0007669"/>
    <property type="project" value="UniProtKB-EC"/>
</dbReference>
<evidence type="ECO:0000259" key="7">
    <source>
        <dbReference type="PROSITE" id="PS51831"/>
    </source>
</evidence>
<sequence>MWSEDKITEYIKSELKKQRYDHSLRVKDTAISLAKKYGVDEKKASIAALVHDCAKYLDYEILIKHSKEWGYKIDSVSKANPSLLHGVAAANIAKKKMGIEDEDILNAIIYHTTGRKNMSKLEKIIYLADYIEPGRKFPTIELLREKTYNNLDEGLLFSFDNSIKFIIDRGQLIHKDTINARNDLIVKLGRNII</sequence>
<dbReference type="OrthoDB" id="5295945at2"/>
<evidence type="ECO:0000256" key="3">
    <source>
        <dbReference type="ARBA" id="ARBA00022741"/>
    </source>
</evidence>
<accession>A0A1M5X4J0</accession>
<evidence type="ECO:0000313" key="9">
    <source>
        <dbReference type="Proteomes" id="UP000184447"/>
    </source>
</evidence>
<dbReference type="STRING" id="1121316.SAMN02745207_03350"/>
<dbReference type="NCBIfam" id="TIGR00488">
    <property type="entry name" value="bis(5'-nucleosyl)-tetraphosphatase (symmetrical) YqeK"/>
    <property type="match status" value="1"/>
</dbReference>
<dbReference type="InterPro" id="IPR005249">
    <property type="entry name" value="YqeK"/>
</dbReference>
<gene>
    <name evidence="8" type="ORF">SAMN02745207_03350</name>
</gene>
<dbReference type="EMBL" id="FQXM01000023">
    <property type="protein sequence ID" value="SHH94735.1"/>
    <property type="molecule type" value="Genomic_DNA"/>
</dbReference>
<evidence type="ECO:0000313" key="8">
    <source>
        <dbReference type="EMBL" id="SHH94735.1"/>
    </source>
</evidence>
<dbReference type="AlphaFoldDB" id="A0A1M5X4J0"/>
<dbReference type="GO" id="GO:0000166">
    <property type="term" value="F:nucleotide binding"/>
    <property type="evidence" value="ECO:0007669"/>
    <property type="project" value="UniProtKB-KW"/>
</dbReference>
<dbReference type="PANTHER" id="PTHR35795">
    <property type="entry name" value="SLR1885 PROTEIN"/>
    <property type="match status" value="1"/>
</dbReference>
<dbReference type="Pfam" id="PF01966">
    <property type="entry name" value="HD"/>
    <property type="match status" value="1"/>
</dbReference>
<evidence type="ECO:0000256" key="1">
    <source>
        <dbReference type="ARBA" id="ARBA00012506"/>
    </source>
</evidence>
<dbReference type="InterPro" id="IPR006674">
    <property type="entry name" value="HD_domain"/>
</dbReference>
<dbReference type="RefSeq" id="WP_073339738.1">
    <property type="nucleotide sequence ID" value="NZ_FQXM01000023.1"/>
</dbReference>
<keyword evidence="2" id="KW-0479">Metal-binding</keyword>
<dbReference type="SMART" id="SM00471">
    <property type="entry name" value="HDc"/>
    <property type="match status" value="1"/>
</dbReference>
<feature type="domain" description="HD" evidence="7">
    <location>
        <begin position="19"/>
        <end position="134"/>
    </location>
</feature>
<dbReference type="Gene3D" id="1.10.3210.10">
    <property type="entry name" value="Hypothetical protein af1432"/>
    <property type="match status" value="1"/>
</dbReference>
<evidence type="ECO:0000256" key="4">
    <source>
        <dbReference type="ARBA" id="ARBA00022801"/>
    </source>
</evidence>
<dbReference type="CDD" id="cd00077">
    <property type="entry name" value="HDc"/>
    <property type="match status" value="1"/>
</dbReference>
<protein>
    <recommendedName>
        <fullName evidence="1">bis(5'-nucleosyl)-tetraphosphatase (symmetrical)</fullName>
        <ecNumber evidence="1">3.6.1.41</ecNumber>
    </recommendedName>
</protein>
<dbReference type="PANTHER" id="PTHR35795:SF1">
    <property type="entry name" value="BIS(5'-NUCLEOSYL)-TETRAPHOSPHATASE, SYMMETRICAL"/>
    <property type="match status" value="1"/>
</dbReference>